<evidence type="ECO:0000313" key="4">
    <source>
        <dbReference type="Proteomes" id="UP000288711"/>
    </source>
</evidence>
<dbReference type="EMBL" id="ALWX01000003">
    <property type="protein sequence ID" value="EKA62675.1"/>
    <property type="molecule type" value="Genomic_DNA"/>
</dbReference>
<dbReference type="AlphaFoldDB" id="K1E1A6"/>
<dbReference type="eggNOG" id="ENOG502ZXMN">
    <property type="taxonomic scope" value="Bacteria"/>
</dbReference>
<comment type="caution">
    <text evidence="1">The sequence shown here is derived from an EMBL/GenBank/DDBJ whole genome shotgun (WGS) entry which is preliminary data.</text>
</comment>
<protein>
    <submittedName>
        <fullName evidence="1">Uncharacterized protein</fullName>
    </submittedName>
</protein>
<proteinExistence type="predicted"/>
<dbReference type="Proteomes" id="UP000004474">
    <property type="component" value="Unassembled WGS sequence"/>
</dbReference>
<accession>K1E1A6</accession>
<sequence>MIPDDVATELGRAVRRWQQLPLDRAAERVVGVHELMAQLAGEPLPDLGPAVVMDQLRVVVFDACRVEGGPPHLAEQLASLRLGWA</sequence>
<organism evidence="1 3">
    <name type="scientific">Janibacter hoylei PVAS-1</name>
    <dbReference type="NCBI Taxonomy" id="1210046"/>
    <lineage>
        <taxon>Bacteria</taxon>
        <taxon>Bacillati</taxon>
        <taxon>Actinomycetota</taxon>
        <taxon>Actinomycetes</taxon>
        <taxon>Micrococcales</taxon>
        <taxon>Intrasporangiaceae</taxon>
        <taxon>Janibacter</taxon>
    </lineage>
</organism>
<dbReference type="OrthoDB" id="4870634at2"/>
<dbReference type="PATRIC" id="fig|1210046.3.peg.121"/>
<name>K1E1A6_9MICO</name>
<dbReference type="STRING" id="1210046.B277_00605"/>
<reference evidence="2" key="3">
    <citation type="submission" date="2017-11" db="EMBL/GenBank/DDBJ databases">
        <authorList>
            <person name="Seuylemezian A."/>
            <person name="Cooper K."/>
            <person name="Vaishampayan P."/>
        </authorList>
    </citation>
    <scope>NUCLEOTIDE SEQUENCE</scope>
    <source>
        <strain evidence="2">PVAS-1</strain>
    </source>
</reference>
<evidence type="ECO:0000313" key="3">
    <source>
        <dbReference type="Proteomes" id="UP000004474"/>
    </source>
</evidence>
<reference evidence="2 4" key="1">
    <citation type="journal article" date="2009" name="Int. J. Syst. Evol. Microbiol.">
        <title>Janibacter hoylei sp. nov., Bacillus isronensis sp. nov. and Bacillus aryabhattai sp. nov., isolated from cryotubes used for collecting air from the upper atmosphere.</title>
        <authorList>
            <person name="Shivaji S."/>
            <person name="Chaturvedi P."/>
            <person name="Begum Z."/>
            <person name="Pindi P.K."/>
            <person name="Manorama R."/>
            <person name="Padmanaban D.A."/>
            <person name="Shouche Y.S."/>
            <person name="Pawar S."/>
            <person name="Vaishampayan P."/>
            <person name="Dutt C.B."/>
            <person name="Datta G.N."/>
            <person name="Manchanda R.K."/>
            <person name="Rao U.R."/>
            <person name="Bhargava P.M."/>
            <person name="Narlikar J.V."/>
        </authorList>
    </citation>
    <scope>NUCLEOTIDE SEQUENCE [LARGE SCALE GENOMIC DNA]</scope>
    <source>
        <strain evidence="2 4">PVAS-1</strain>
    </source>
</reference>
<evidence type="ECO:0000313" key="1">
    <source>
        <dbReference type="EMBL" id="EKA62675.1"/>
    </source>
</evidence>
<dbReference type="EMBL" id="PIPF01000003">
    <property type="protein sequence ID" value="RWU84761.1"/>
    <property type="molecule type" value="Genomic_DNA"/>
</dbReference>
<evidence type="ECO:0000313" key="2">
    <source>
        <dbReference type="EMBL" id="RWU84761.1"/>
    </source>
</evidence>
<reference evidence="1 3" key="2">
    <citation type="journal article" date="2012" name="J. Bacteriol.">
        <title>Genome Sequence of Janibacter hoylei MTCC8307, Isolated from the Stratospheric Air.</title>
        <authorList>
            <person name="Pawar S.P."/>
            <person name="Dhotre D.P."/>
            <person name="Shetty S.A."/>
            <person name="Chowdhury S.P."/>
            <person name="Chaudhari B.L."/>
            <person name="Shouche Y.S."/>
        </authorList>
    </citation>
    <scope>NUCLEOTIDE SEQUENCE [LARGE SCALE GENOMIC DNA]</scope>
    <source>
        <strain evidence="1 3">PVAS-1</strain>
    </source>
</reference>
<dbReference type="Proteomes" id="UP000288711">
    <property type="component" value="Unassembled WGS sequence"/>
</dbReference>
<keyword evidence="4" id="KW-1185">Reference proteome</keyword>
<gene>
    <name evidence="1" type="ORF">B277_00605</name>
    <name evidence="2" type="ORF">CWN80_04095</name>
</gene>
<dbReference type="RefSeq" id="WP_007923963.1">
    <property type="nucleotide sequence ID" value="NZ_ALWX01000003.1"/>
</dbReference>